<dbReference type="GO" id="GO:0006310">
    <property type="term" value="P:DNA recombination"/>
    <property type="evidence" value="ECO:0007669"/>
    <property type="project" value="UniProtKB-KW"/>
</dbReference>
<keyword evidence="1" id="KW-0234">DNA repair</keyword>
<keyword evidence="1" id="KW-0347">Helicase</keyword>
<dbReference type="InterPro" id="IPR010285">
    <property type="entry name" value="DNA_helicase_pif1-like_DEAD"/>
</dbReference>
<gene>
    <name evidence="5" type="ORF">HYALB_00004637</name>
</gene>
<dbReference type="GO" id="GO:0006281">
    <property type="term" value="P:DNA repair"/>
    <property type="evidence" value="ECO:0007669"/>
    <property type="project" value="UniProtKB-KW"/>
</dbReference>
<dbReference type="Pfam" id="PF14214">
    <property type="entry name" value="Helitron_like_N"/>
    <property type="match status" value="1"/>
</dbReference>
<protein>
    <recommendedName>
        <fullName evidence="1">ATP-dependent DNA helicase</fullName>
        <ecNumber evidence="1">5.6.2.3</ecNumber>
    </recommendedName>
</protein>
<feature type="domain" description="DNA helicase Pif1-like DEAD-box helicase" evidence="3">
    <location>
        <begin position="758"/>
        <end position="908"/>
    </location>
</feature>
<proteinExistence type="inferred from homology"/>
<dbReference type="AlphaFoldDB" id="A0A9N9LYG2"/>
<accession>A0A9N9LYG2</accession>
<comment type="caution">
    <text evidence="5">The sequence shown here is derived from an EMBL/GenBank/DDBJ whole genome shotgun (WGS) entry which is preliminary data.</text>
</comment>
<dbReference type="GO" id="GO:0043139">
    <property type="term" value="F:5'-3' DNA helicase activity"/>
    <property type="evidence" value="ECO:0007669"/>
    <property type="project" value="UniProtKB-EC"/>
</dbReference>
<dbReference type="Gene3D" id="3.40.50.300">
    <property type="entry name" value="P-loop containing nucleotide triphosphate hydrolases"/>
    <property type="match status" value="1"/>
</dbReference>
<evidence type="ECO:0000259" key="3">
    <source>
        <dbReference type="Pfam" id="PF05970"/>
    </source>
</evidence>
<dbReference type="OrthoDB" id="3558550at2759"/>
<evidence type="ECO:0000256" key="1">
    <source>
        <dbReference type="RuleBase" id="RU363044"/>
    </source>
</evidence>
<sequence>METCRTHFLRLSTLLPPPTDPVDDATDRAAPDTDPLPPVNTQSMVPNLHITTTEADLIRGELTGRNAQPQGIPAPSIRTTPLDEASGNERIFTMAFPTLYPTGRADFNSPRVRSVSLSDYDRHLLCYHDGRFGRHPWWRFLVFNILMRRNAASAARFYVSKASGLKDLTREELAAALQDDTQLVDQIVRRGSDLTGTRPFWRNKSNSLTAQARFLSQDTSPVFVTFSAADIQWQDLHRHFTGWEGVVGATDTVRYQFIWKGIQDNPHIVAHYLQIRFRTFVQTVLRPLLKFTDHWDRFEWQARGSGHLHCLLWIPPAPSLDQESDTAREAFAGYWGELITAWNPDPLRRPDLRNPASLHPTDVANTSDQFKALVNRLQKHSNCTTSYCLRTNKETKQSSCRFFFPRPLFAGATITRAINPKAWLFSPARNDQFLNQCAPAITMGWLANTDIQPPTSLHAVLSYIEKYVSKPEKSSVSYVELQAQVLPYVHDRVPLLSFASKILNKLIGERDWSAQEVCHILLQVPVQDSSRMLVSLDCRPPKEQQELIILESGSVTAGRSVLRRYCDRLTDAPVSRALLTLSLHEWLRTWDWAQWRPRPRAQPRVINYYPRYSSDPTAPSYTDHCRVKLMLHHPFVVCEDLLTVDGIEYGSFTDAFYICHPPRAGDHVSEEESEEEERDTDGIEQPLADFEAFARRRPGRELDFTDPLDTLGAREFDRSYDWSIHSGRWIVVPEVWNQMKADHLITQAVIVDSCPLPLNHEQRKLCDTVVNHYTAELSRHGPLPPPLLLNVDGVAGSGKTFTLLKACARLQELATDAGLSNPVLRAAPTDIAAFNFTSKTLHSLLRLPVKGKTANLSAGTLQALQALFAACRFLIIDEKSMIDLKMLSLIDTRLRAIYPYNDQPFGGAFDQTVRLVDVMRQQGEDDIAVRFRAALSQLRTATLSQASWELLCTRTANQLSPDEVCGFDDALRLYYTTAEVRETNYNRLAAINQPVKKLTAEHKGRGAPAATEEEADNLSAEIYACIGARIMLTTNLWTEIGLVNGSMGVIEDVSWDYGRQTDQLPSVILIRFDSYTGPSFPGCPIGTVPVFPQTRQFDCKGIVCSRTQFRYGLDMRLRSIKVKA</sequence>
<evidence type="ECO:0000256" key="2">
    <source>
        <dbReference type="SAM" id="MobiDB-lite"/>
    </source>
</evidence>
<keyword evidence="1" id="KW-0547">Nucleotide-binding</keyword>
<keyword evidence="6" id="KW-1185">Reference proteome</keyword>
<evidence type="ECO:0000259" key="4">
    <source>
        <dbReference type="Pfam" id="PF14214"/>
    </source>
</evidence>
<feature type="region of interest" description="Disordered" evidence="2">
    <location>
        <begin position="12"/>
        <end position="43"/>
    </location>
</feature>
<dbReference type="SUPFAM" id="SSF52540">
    <property type="entry name" value="P-loop containing nucleoside triphosphate hydrolases"/>
    <property type="match status" value="1"/>
</dbReference>
<keyword evidence="1" id="KW-0233">DNA recombination</keyword>
<dbReference type="EC" id="5.6.2.3" evidence="1"/>
<reference evidence="5" key="1">
    <citation type="submission" date="2021-07" db="EMBL/GenBank/DDBJ databases">
        <authorList>
            <person name="Durling M."/>
        </authorList>
    </citation>
    <scope>NUCLEOTIDE SEQUENCE</scope>
</reference>
<comment type="catalytic activity">
    <reaction evidence="1">
        <text>ATP + H2O = ADP + phosphate + H(+)</text>
        <dbReference type="Rhea" id="RHEA:13065"/>
        <dbReference type="ChEBI" id="CHEBI:15377"/>
        <dbReference type="ChEBI" id="CHEBI:15378"/>
        <dbReference type="ChEBI" id="CHEBI:30616"/>
        <dbReference type="ChEBI" id="CHEBI:43474"/>
        <dbReference type="ChEBI" id="CHEBI:456216"/>
        <dbReference type="EC" id="5.6.2.3"/>
    </reaction>
</comment>
<comment type="cofactor">
    <cofactor evidence="1">
        <name>Mg(2+)</name>
        <dbReference type="ChEBI" id="CHEBI:18420"/>
    </cofactor>
</comment>
<name>A0A9N9LYG2_9HELO</name>
<keyword evidence="1" id="KW-0227">DNA damage</keyword>
<keyword evidence="1" id="KW-0067">ATP-binding</keyword>
<dbReference type="PANTHER" id="PTHR47642">
    <property type="entry name" value="ATP-DEPENDENT DNA HELICASE"/>
    <property type="match status" value="1"/>
</dbReference>
<organism evidence="5 6">
    <name type="scientific">Hymenoscyphus albidus</name>
    <dbReference type="NCBI Taxonomy" id="595503"/>
    <lineage>
        <taxon>Eukaryota</taxon>
        <taxon>Fungi</taxon>
        <taxon>Dikarya</taxon>
        <taxon>Ascomycota</taxon>
        <taxon>Pezizomycotina</taxon>
        <taxon>Leotiomycetes</taxon>
        <taxon>Helotiales</taxon>
        <taxon>Helotiaceae</taxon>
        <taxon>Hymenoscyphus</taxon>
    </lineage>
</organism>
<dbReference type="GO" id="GO:0016787">
    <property type="term" value="F:hydrolase activity"/>
    <property type="evidence" value="ECO:0007669"/>
    <property type="project" value="UniProtKB-KW"/>
</dbReference>
<evidence type="ECO:0000313" key="5">
    <source>
        <dbReference type="EMBL" id="CAG8983615.1"/>
    </source>
</evidence>
<dbReference type="EMBL" id="CAJVRM010000731">
    <property type="protein sequence ID" value="CAG8983615.1"/>
    <property type="molecule type" value="Genomic_DNA"/>
</dbReference>
<comment type="similarity">
    <text evidence="1">Belongs to the helicase family.</text>
</comment>
<dbReference type="Pfam" id="PF05970">
    <property type="entry name" value="PIF1"/>
    <property type="match status" value="1"/>
</dbReference>
<evidence type="ECO:0000313" key="6">
    <source>
        <dbReference type="Proteomes" id="UP000701801"/>
    </source>
</evidence>
<dbReference type="Proteomes" id="UP000701801">
    <property type="component" value="Unassembled WGS sequence"/>
</dbReference>
<keyword evidence="1" id="KW-0378">Hydrolase</keyword>
<dbReference type="GO" id="GO:0000723">
    <property type="term" value="P:telomere maintenance"/>
    <property type="evidence" value="ECO:0007669"/>
    <property type="project" value="InterPro"/>
</dbReference>
<dbReference type="InterPro" id="IPR051055">
    <property type="entry name" value="PIF1_helicase"/>
</dbReference>
<dbReference type="GO" id="GO:0005524">
    <property type="term" value="F:ATP binding"/>
    <property type="evidence" value="ECO:0007669"/>
    <property type="project" value="UniProtKB-KW"/>
</dbReference>
<dbReference type="InterPro" id="IPR025476">
    <property type="entry name" value="Helitron_helicase-like"/>
</dbReference>
<feature type="domain" description="Helitron helicase-like" evidence="4">
    <location>
        <begin position="121"/>
        <end position="312"/>
    </location>
</feature>
<dbReference type="InterPro" id="IPR027417">
    <property type="entry name" value="P-loop_NTPase"/>
</dbReference>